<accession>A0A0E9RGQ8</accession>
<reference evidence="1" key="1">
    <citation type="submission" date="2014-11" db="EMBL/GenBank/DDBJ databases">
        <authorList>
            <person name="Amaro Gonzalez C."/>
        </authorList>
    </citation>
    <scope>NUCLEOTIDE SEQUENCE</scope>
</reference>
<reference evidence="1" key="2">
    <citation type="journal article" date="2015" name="Fish Shellfish Immunol.">
        <title>Early steps in the European eel (Anguilla anguilla)-Vibrio vulnificus interaction in the gills: Role of the RtxA13 toxin.</title>
        <authorList>
            <person name="Callol A."/>
            <person name="Pajuelo D."/>
            <person name="Ebbesson L."/>
            <person name="Teles M."/>
            <person name="MacKenzie S."/>
            <person name="Amaro C."/>
        </authorList>
    </citation>
    <scope>NUCLEOTIDE SEQUENCE</scope>
</reference>
<dbReference type="EMBL" id="GBXM01080318">
    <property type="protein sequence ID" value="JAH28259.1"/>
    <property type="molecule type" value="Transcribed_RNA"/>
</dbReference>
<protein>
    <submittedName>
        <fullName evidence="1">Uncharacterized protein</fullName>
    </submittedName>
</protein>
<evidence type="ECO:0000313" key="1">
    <source>
        <dbReference type="EMBL" id="JAH28259.1"/>
    </source>
</evidence>
<sequence>MSKSIGKSSFILIIQAIKDKHLQCSRLCHGFPKFFWQKDTFLLKKVILCII</sequence>
<organism evidence="1">
    <name type="scientific">Anguilla anguilla</name>
    <name type="common">European freshwater eel</name>
    <name type="synonym">Muraena anguilla</name>
    <dbReference type="NCBI Taxonomy" id="7936"/>
    <lineage>
        <taxon>Eukaryota</taxon>
        <taxon>Metazoa</taxon>
        <taxon>Chordata</taxon>
        <taxon>Craniata</taxon>
        <taxon>Vertebrata</taxon>
        <taxon>Euteleostomi</taxon>
        <taxon>Actinopterygii</taxon>
        <taxon>Neopterygii</taxon>
        <taxon>Teleostei</taxon>
        <taxon>Anguilliformes</taxon>
        <taxon>Anguillidae</taxon>
        <taxon>Anguilla</taxon>
    </lineage>
</organism>
<name>A0A0E9RGQ8_ANGAN</name>
<dbReference type="AlphaFoldDB" id="A0A0E9RGQ8"/>
<proteinExistence type="predicted"/>